<accession>F0SQY6</accession>
<name>F0SQY6_RUBBR</name>
<evidence type="ECO:0000259" key="5">
    <source>
        <dbReference type="PROSITE" id="PS51007"/>
    </source>
</evidence>
<dbReference type="AlphaFoldDB" id="F0SQY6"/>
<dbReference type="Pfam" id="PF07635">
    <property type="entry name" value="PSCyt1"/>
    <property type="match status" value="2"/>
</dbReference>
<evidence type="ECO:0000256" key="1">
    <source>
        <dbReference type="ARBA" id="ARBA00022617"/>
    </source>
</evidence>
<dbReference type="eggNOG" id="COG2010">
    <property type="taxonomic scope" value="Bacteria"/>
</dbReference>
<evidence type="ECO:0000256" key="2">
    <source>
        <dbReference type="ARBA" id="ARBA00022723"/>
    </source>
</evidence>
<dbReference type="GO" id="GO:0020037">
    <property type="term" value="F:heme binding"/>
    <property type="evidence" value="ECO:0007669"/>
    <property type="project" value="InterPro"/>
</dbReference>
<dbReference type="HOGENOM" id="CLU_432029_0_0_0"/>
<keyword evidence="1 4" id="KW-0349">Heme</keyword>
<dbReference type="InterPro" id="IPR011429">
    <property type="entry name" value="Cyt_c_Planctomycete-type"/>
</dbReference>
<dbReference type="STRING" id="756272.Plabr_2607"/>
<organism evidence="6 7">
    <name type="scientific">Rubinisphaera brasiliensis (strain ATCC 49424 / DSM 5305 / JCM 21570 / IAM 15109 / NBRC 103401 / IFAM 1448)</name>
    <name type="common">Planctomyces brasiliensis</name>
    <dbReference type="NCBI Taxonomy" id="756272"/>
    <lineage>
        <taxon>Bacteria</taxon>
        <taxon>Pseudomonadati</taxon>
        <taxon>Planctomycetota</taxon>
        <taxon>Planctomycetia</taxon>
        <taxon>Planctomycetales</taxon>
        <taxon>Planctomycetaceae</taxon>
        <taxon>Rubinisphaera</taxon>
    </lineage>
</organism>
<sequence length="632" mass="69548">MFATRFGNSLPSSRWVFSLAILLGLLFFSVPNAQAQLTSTQRRELTTLRRDISKAGSLIRRKEGEEAKKLLDGAESQLKEIASAAGLDANDRAIGSIQKAIDLQRQQLERVMDGGGNAGKGGGGGVSFSEDVAPILAANCLGCHDDTARGGLRLDTFANIRRGGMSGPLLTPGNPQRSLLAYKLVAPGQQRMPRGGQPLNANEIKTIADWITQGAKYDHDDQTASIMTLEKEMNKPEITVAKPDGTETVSFKEDIAPMFVTFCLGCHSGNNPASGFSMVTFEDILIGGDSGEVLIPGELEDSRLFRLTGGLENPRMPQGQARITRKNYEDLKAWIKEGIKYDVDDPKMRLVDIVPSEEEKMAMKLRSMSEAEMREHRQERVDAHWRRTLSSANPVFASNDNFLVSGNMAQGRVEEVLGWADSTASELKDRFGLAKNPTWKGRLAIYVFKDRYDYDEFNRSIENRQPADTLFGHGRVTTNYDNAYVAVLDTGDISTSQKPALKWTLFKAMASALLQENAAARPNWLIEGAGWALADPDLRSEEFERSMTGSAAKVLGSLRRPEDLFDNGTFAPDATEHVGYVTARFLLTKGSLEQFRRFSKMLLDGRNVNEACQAVYGASSNELAQSVRNAAR</sequence>
<dbReference type="Proteomes" id="UP000006860">
    <property type="component" value="Chromosome"/>
</dbReference>
<keyword evidence="7" id="KW-1185">Reference proteome</keyword>
<dbReference type="EMBL" id="CP002546">
    <property type="protein sequence ID" value="ADY60207.1"/>
    <property type="molecule type" value="Genomic_DNA"/>
</dbReference>
<dbReference type="PANTHER" id="PTHR35889:SF3">
    <property type="entry name" value="F-BOX DOMAIN-CONTAINING PROTEIN"/>
    <property type="match status" value="1"/>
</dbReference>
<dbReference type="PANTHER" id="PTHR35889">
    <property type="entry name" value="CYCLOINULO-OLIGOSACCHARIDE FRUCTANOTRANSFERASE-RELATED"/>
    <property type="match status" value="1"/>
</dbReference>
<dbReference type="InterPro" id="IPR009056">
    <property type="entry name" value="Cyt_c-like_dom"/>
</dbReference>
<evidence type="ECO:0000256" key="4">
    <source>
        <dbReference type="PROSITE-ProRule" id="PRU00433"/>
    </source>
</evidence>
<evidence type="ECO:0000313" key="6">
    <source>
        <dbReference type="EMBL" id="ADY60207.1"/>
    </source>
</evidence>
<dbReference type="GO" id="GO:0009055">
    <property type="term" value="F:electron transfer activity"/>
    <property type="evidence" value="ECO:0007669"/>
    <property type="project" value="InterPro"/>
</dbReference>
<evidence type="ECO:0000256" key="3">
    <source>
        <dbReference type="ARBA" id="ARBA00023004"/>
    </source>
</evidence>
<proteinExistence type="predicted"/>
<keyword evidence="3 4" id="KW-0408">Iron</keyword>
<dbReference type="InterPro" id="IPR036909">
    <property type="entry name" value="Cyt_c-like_dom_sf"/>
</dbReference>
<dbReference type="KEGG" id="pbs:Plabr_2607"/>
<keyword evidence="2 4" id="KW-0479">Metal-binding</keyword>
<dbReference type="GO" id="GO:0046872">
    <property type="term" value="F:metal ion binding"/>
    <property type="evidence" value="ECO:0007669"/>
    <property type="project" value="UniProtKB-KW"/>
</dbReference>
<protein>
    <submittedName>
        <fullName evidence="6">Planctomycete cytochrome c</fullName>
    </submittedName>
</protein>
<gene>
    <name evidence="6" type="ordered locus">Plabr_2607</name>
</gene>
<reference evidence="7" key="1">
    <citation type="submission" date="2011-02" db="EMBL/GenBank/DDBJ databases">
        <title>The complete genome of Planctomyces brasiliensis DSM 5305.</title>
        <authorList>
            <person name="Lucas S."/>
            <person name="Copeland A."/>
            <person name="Lapidus A."/>
            <person name="Bruce D."/>
            <person name="Goodwin L."/>
            <person name="Pitluck S."/>
            <person name="Kyrpides N."/>
            <person name="Mavromatis K."/>
            <person name="Pagani I."/>
            <person name="Ivanova N."/>
            <person name="Ovchinnikova G."/>
            <person name="Lu M."/>
            <person name="Detter J.C."/>
            <person name="Han C."/>
            <person name="Land M."/>
            <person name="Hauser L."/>
            <person name="Markowitz V."/>
            <person name="Cheng J.-F."/>
            <person name="Hugenholtz P."/>
            <person name="Woyke T."/>
            <person name="Wu D."/>
            <person name="Tindall B."/>
            <person name="Pomrenke H.G."/>
            <person name="Brambilla E."/>
            <person name="Klenk H.-P."/>
            <person name="Eisen J.A."/>
        </authorList>
    </citation>
    <scope>NUCLEOTIDE SEQUENCE [LARGE SCALE GENOMIC DNA]</scope>
    <source>
        <strain evidence="7">ATCC 49424 / DSM 5305 / JCM 21570 / NBRC 103401 / IFAM 1448</strain>
    </source>
</reference>
<dbReference type="SUPFAM" id="SSF46626">
    <property type="entry name" value="Cytochrome c"/>
    <property type="match status" value="1"/>
</dbReference>
<evidence type="ECO:0000313" key="7">
    <source>
        <dbReference type="Proteomes" id="UP000006860"/>
    </source>
</evidence>
<dbReference type="PROSITE" id="PS51007">
    <property type="entry name" value="CYTC"/>
    <property type="match status" value="1"/>
</dbReference>
<feature type="domain" description="Cytochrome c" evidence="5">
    <location>
        <begin position="119"/>
        <end position="339"/>
    </location>
</feature>